<dbReference type="VEuPathDB" id="FungiDB:RhiirA1_465772"/>
<evidence type="ECO:0000256" key="2">
    <source>
        <dbReference type="ARBA" id="ARBA00022694"/>
    </source>
</evidence>
<keyword evidence="2" id="KW-0819">tRNA processing</keyword>
<reference evidence="6 7" key="1">
    <citation type="submission" date="2016-04" db="EMBL/GenBank/DDBJ databases">
        <title>Genome analyses suggest a sexual origin of heterokaryosis in a supposedly ancient asexual fungus.</title>
        <authorList>
            <person name="Ropars J."/>
            <person name="Sedzielewska K."/>
            <person name="Noel J."/>
            <person name="Charron P."/>
            <person name="Farinelli L."/>
            <person name="Marton T."/>
            <person name="Kruger M."/>
            <person name="Pelin A."/>
            <person name="Brachmann A."/>
            <person name="Corradi N."/>
        </authorList>
    </citation>
    <scope>NUCLEOTIDE SEQUENCE [LARGE SCALE GENOMIC DNA]</scope>
    <source>
        <strain evidence="6 7">C2</strain>
    </source>
</reference>
<evidence type="ECO:0000256" key="3">
    <source>
        <dbReference type="ARBA" id="ARBA00022741"/>
    </source>
</evidence>
<dbReference type="PANTHER" id="PTHR43033">
    <property type="entry name" value="TRNA(ILE)-LYSIDINE SYNTHASE-RELATED"/>
    <property type="match status" value="1"/>
</dbReference>
<evidence type="ECO:0000259" key="5">
    <source>
        <dbReference type="Pfam" id="PF01171"/>
    </source>
</evidence>
<dbReference type="GO" id="GO:0008033">
    <property type="term" value="P:tRNA processing"/>
    <property type="evidence" value="ECO:0007669"/>
    <property type="project" value="UniProtKB-KW"/>
</dbReference>
<dbReference type="Proteomes" id="UP000233469">
    <property type="component" value="Unassembled WGS sequence"/>
</dbReference>
<protein>
    <recommendedName>
        <fullName evidence="5">tRNA(Ile)-lysidine/2-thiocytidine synthase N-terminal domain-containing protein</fullName>
    </recommendedName>
</protein>
<dbReference type="Gene3D" id="3.40.50.620">
    <property type="entry name" value="HUPs"/>
    <property type="match status" value="1"/>
</dbReference>
<name>A0A2N1NTQ0_9GLOM</name>
<evidence type="ECO:0000256" key="4">
    <source>
        <dbReference type="ARBA" id="ARBA00022840"/>
    </source>
</evidence>
<evidence type="ECO:0000313" key="6">
    <source>
        <dbReference type="EMBL" id="PKK77191.1"/>
    </source>
</evidence>
<evidence type="ECO:0000256" key="1">
    <source>
        <dbReference type="ARBA" id="ARBA00022598"/>
    </source>
</evidence>
<dbReference type="PANTHER" id="PTHR43033:SF1">
    <property type="entry name" value="TRNA(ILE)-LYSIDINE SYNTHASE-RELATED"/>
    <property type="match status" value="1"/>
</dbReference>
<gene>
    <name evidence="6" type="ORF">RhiirC2_844568</name>
</gene>
<accession>A0A2N1NTQ0</accession>
<keyword evidence="3" id="KW-0547">Nucleotide-binding</keyword>
<sequence>MSIISKFPVIRNIEAIELQTIRPLLFVTKDRLKETCINIPWVEDPSNQSMDHKRNVIRFSLDKFNKRYHVEGKEEYEPLTTEGLSRFISHMEYHKNCVNSEVNEIINHTRKYLATRIISKIITFVKCLEQPPRLESISRFYDHILSFSTLSSKTSFT</sequence>
<dbReference type="VEuPathDB" id="FungiDB:FUN_017945"/>
<dbReference type="EMBL" id="LLXL01000143">
    <property type="protein sequence ID" value="PKK77191.1"/>
    <property type="molecule type" value="Genomic_DNA"/>
</dbReference>
<dbReference type="SUPFAM" id="SSF52402">
    <property type="entry name" value="Adenine nucleotide alpha hydrolases-like"/>
    <property type="match status" value="1"/>
</dbReference>
<dbReference type="InterPro" id="IPR012094">
    <property type="entry name" value="tRNA_Ile_lys_synt"/>
</dbReference>
<evidence type="ECO:0000313" key="7">
    <source>
        <dbReference type="Proteomes" id="UP000233469"/>
    </source>
</evidence>
<keyword evidence="1" id="KW-0436">Ligase</keyword>
<dbReference type="Pfam" id="PF01171">
    <property type="entry name" value="ATP_bind_3"/>
    <property type="match status" value="1"/>
</dbReference>
<dbReference type="OrthoDB" id="434144at2759"/>
<organism evidence="6 7">
    <name type="scientific">Rhizophagus irregularis</name>
    <dbReference type="NCBI Taxonomy" id="588596"/>
    <lineage>
        <taxon>Eukaryota</taxon>
        <taxon>Fungi</taxon>
        <taxon>Fungi incertae sedis</taxon>
        <taxon>Mucoromycota</taxon>
        <taxon>Glomeromycotina</taxon>
        <taxon>Glomeromycetes</taxon>
        <taxon>Glomerales</taxon>
        <taxon>Glomeraceae</taxon>
        <taxon>Rhizophagus</taxon>
    </lineage>
</organism>
<keyword evidence="4" id="KW-0067">ATP-binding</keyword>
<dbReference type="AlphaFoldDB" id="A0A2N1NTQ0"/>
<feature type="domain" description="tRNA(Ile)-lysidine/2-thiocytidine synthase N-terminal" evidence="5">
    <location>
        <begin position="17"/>
        <end position="58"/>
    </location>
</feature>
<comment type="caution">
    <text evidence="6">The sequence shown here is derived from an EMBL/GenBank/DDBJ whole genome shotgun (WGS) entry which is preliminary data.</text>
</comment>
<dbReference type="GO" id="GO:0005524">
    <property type="term" value="F:ATP binding"/>
    <property type="evidence" value="ECO:0007669"/>
    <property type="project" value="UniProtKB-KW"/>
</dbReference>
<dbReference type="InterPro" id="IPR014729">
    <property type="entry name" value="Rossmann-like_a/b/a_fold"/>
</dbReference>
<proteinExistence type="predicted"/>
<reference evidence="6 7" key="2">
    <citation type="submission" date="2017-10" db="EMBL/GenBank/DDBJ databases">
        <title>Extensive intraspecific genome diversity in a model arbuscular mycorrhizal fungus.</title>
        <authorList>
            <person name="Chen E.C.H."/>
            <person name="Morin E."/>
            <person name="Baudet D."/>
            <person name="Noel J."/>
            <person name="Ndikumana S."/>
            <person name="Charron P."/>
            <person name="St-Onge C."/>
            <person name="Giorgi J."/>
            <person name="Grigoriev I.V."/>
            <person name="Roux C."/>
            <person name="Martin F.M."/>
            <person name="Corradi N."/>
        </authorList>
    </citation>
    <scope>NUCLEOTIDE SEQUENCE [LARGE SCALE GENOMIC DNA]</scope>
    <source>
        <strain evidence="6 7">C2</strain>
    </source>
</reference>
<dbReference type="VEuPathDB" id="FungiDB:RhiirFUN_005916"/>
<dbReference type="GO" id="GO:0016879">
    <property type="term" value="F:ligase activity, forming carbon-nitrogen bonds"/>
    <property type="evidence" value="ECO:0007669"/>
    <property type="project" value="InterPro"/>
</dbReference>
<dbReference type="InterPro" id="IPR011063">
    <property type="entry name" value="TilS/TtcA_N"/>
</dbReference>